<proteinExistence type="predicted"/>
<name>A0A0C3EUD7_PILCF</name>
<keyword evidence="2" id="KW-1185">Reference proteome</keyword>
<organism evidence="1 2">
    <name type="scientific">Piloderma croceum (strain F 1598)</name>
    <dbReference type="NCBI Taxonomy" id="765440"/>
    <lineage>
        <taxon>Eukaryota</taxon>
        <taxon>Fungi</taxon>
        <taxon>Dikarya</taxon>
        <taxon>Basidiomycota</taxon>
        <taxon>Agaricomycotina</taxon>
        <taxon>Agaricomycetes</taxon>
        <taxon>Agaricomycetidae</taxon>
        <taxon>Atheliales</taxon>
        <taxon>Atheliaceae</taxon>
        <taxon>Piloderma</taxon>
    </lineage>
</organism>
<protein>
    <submittedName>
        <fullName evidence="1">Uncharacterized protein</fullName>
    </submittedName>
</protein>
<gene>
    <name evidence="1" type="ORF">PILCRDRAFT_655264</name>
</gene>
<dbReference type="InParanoid" id="A0A0C3EUD7"/>
<reference evidence="1 2" key="1">
    <citation type="submission" date="2014-04" db="EMBL/GenBank/DDBJ databases">
        <authorList>
            <consortium name="DOE Joint Genome Institute"/>
            <person name="Kuo A."/>
            <person name="Tarkka M."/>
            <person name="Buscot F."/>
            <person name="Kohler A."/>
            <person name="Nagy L.G."/>
            <person name="Floudas D."/>
            <person name="Copeland A."/>
            <person name="Barry K.W."/>
            <person name="Cichocki N."/>
            <person name="Veneault-Fourrey C."/>
            <person name="LaButti K."/>
            <person name="Lindquist E.A."/>
            <person name="Lipzen A."/>
            <person name="Lundell T."/>
            <person name="Morin E."/>
            <person name="Murat C."/>
            <person name="Sun H."/>
            <person name="Tunlid A."/>
            <person name="Henrissat B."/>
            <person name="Grigoriev I.V."/>
            <person name="Hibbett D.S."/>
            <person name="Martin F."/>
            <person name="Nordberg H.P."/>
            <person name="Cantor M.N."/>
            <person name="Hua S.X."/>
        </authorList>
    </citation>
    <scope>NUCLEOTIDE SEQUENCE [LARGE SCALE GENOMIC DNA]</scope>
    <source>
        <strain evidence="1 2">F 1598</strain>
    </source>
</reference>
<reference evidence="2" key="2">
    <citation type="submission" date="2015-01" db="EMBL/GenBank/DDBJ databases">
        <title>Evolutionary Origins and Diversification of the Mycorrhizal Mutualists.</title>
        <authorList>
            <consortium name="DOE Joint Genome Institute"/>
            <consortium name="Mycorrhizal Genomics Consortium"/>
            <person name="Kohler A."/>
            <person name="Kuo A."/>
            <person name="Nagy L.G."/>
            <person name="Floudas D."/>
            <person name="Copeland A."/>
            <person name="Barry K.W."/>
            <person name="Cichocki N."/>
            <person name="Veneault-Fourrey C."/>
            <person name="LaButti K."/>
            <person name="Lindquist E.A."/>
            <person name="Lipzen A."/>
            <person name="Lundell T."/>
            <person name="Morin E."/>
            <person name="Murat C."/>
            <person name="Riley R."/>
            <person name="Ohm R."/>
            <person name="Sun H."/>
            <person name="Tunlid A."/>
            <person name="Henrissat B."/>
            <person name="Grigoriev I.V."/>
            <person name="Hibbett D.S."/>
            <person name="Martin F."/>
        </authorList>
    </citation>
    <scope>NUCLEOTIDE SEQUENCE [LARGE SCALE GENOMIC DNA]</scope>
    <source>
        <strain evidence="2">F 1598</strain>
    </source>
</reference>
<dbReference type="EMBL" id="KN833038">
    <property type="protein sequence ID" value="KIM76125.1"/>
    <property type="molecule type" value="Genomic_DNA"/>
</dbReference>
<sequence length="212" mass="24242">MHVGMELAAEFAGDLLEAVWWQMKSCPKHLRWSVCVNAHSLFDYMLRTVPSPGLVLLKVIQSHYGFNLMSHATMLAARSSSIRSLPCFPVLLLDHFMLVKLDHQTRSFDFGGKIINVVQTDFQNVWTQTSQHLRKLDPEEFARVHNLVAVWVYIGTSIGLRQPPCLVGCSWYKCPTYEEETRISRLSICRQCQAVKYCSPDCQQLDLGRGRP</sequence>
<evidence type="ECO:0000313" key="2">
    <source>
        <dbReference type="Proteomes" id="UP000054166"/>
    </source>
</evidence>
<dbReference type="AlphaFoldDB" id="A0A0C3EUD7"/>
<dbReference type="OrthoDB" id="549788at2759"/>
<dbReference type="Proteomes" id="UP000054166">
    <property type="component" value="Unassembled WGS sequence"/>
</dbReference>
<dbReference type="HOGENOM" id="CLU_1300121_0_0_1"/>
<accession>A0A0C3EUD7</accession>
<evidence type="ECO:0000313" key="1">
    <source>
        <dbReference type="EMBL" id="KIM76125.1"/>
    </source>
</evidence>